<proteinExistence type="predicted"/>
<dbReference type="EMBL" id="CP027169">
    <property type="protein sequence ID" value="AVK08121.1"/>
    <property type="molecule type" value="Genomic_DNA"/>
</dbReference>
<dbReference type="Proteomes" id="UP000238390">
    <property type="component" value="Chromosome"/>
</dbReference>
<dbReference type="InterPro" id="IPR007487">
    <property type="entry name" value="ABC_transpt-TYRBP-like"/>
</dbReference>
<dbReference type="Gene3D" id="3.40.50.2300">
    <property type="match status" value="1"/>
</dbReference>
<dbReference type="RefSeq" id="WP_053814138.1">
    <property type="nucleotide sequence ID" value="NZ_CP027169.1"/>
</dbReference>
<dbReference type="AlphaFoldDB" id="A0A2R3J1T2"/>
<accession>A0A2R3J1T2</accession>
<reference evidence="1 2" key="1">
    <citation type="submission" date="2018-02" db="EMBL/GenBank/DDBJ databases">
        <title>FDA/CDC Antimicrobial Resistant Isolate Bank Genome Sequencing.</title>
        <authorList>
            <person name="Benahmed F.H."/>
            <person name="Lutgring J.D."/>
            <person name="Yoo B."/>
            <person name="Machado M."/>
            <person name="Brown A."/>
            <person name="McAllister G."/>
            <person name="Perry A."/>
            <person name="Halpin A.L."/>
            <person name="Vavikolanu K."/>
            <person name="Ott S."/>
            <person name="Zhao X."/>
            <person name="Tallon L.J."/>
            <person name="Sadzewicz L."/>
            <person name="Aluvathingal J."/>
            <person name="Nadendla S."/>
            <person name="Voskania-kordi A."/>
            <person name="Simonyan V."/>
            <person name="Patel J."/>
            <person name="Shawar R.M."/>
        </authorList>
    </citation>
    <scope>NUCLEOTIDE SEQUENCE [LARGE SCALE GENOMIC DNA]</scope>
    <source>
        <strain evidence="1 2">AR_0356</strain>
    </source>
</reference>
<dbReference type="PANTHER" id="PTHR35271:SF1">
    <property type="entry name" value="ABC TRANSPORTER, SUBSTRATE-BINDING LIPOPROTEIN"/>
    <property type="match status" value="1"/>
</dbReference>
<keyword evidence="2" id="KW-1185">Reference proteome</keyword>
<organism evidence="1 2">
    <name type="scientific">Pseudomonas paraeruginosa</name>
    <dbReference type="NCBI Taxonomy" id="2994495"/>
    <lineage>
        <taxon>Bacteria</taxon>
        <taxon>Pseudomonadati</taxon>
        <taxon>Pseudomonadota</taxon>
        <taxon>Gammaproteobacteria</taxon>
        <taxon>Pseudomonadales</taxon>
        <taxon>Pseudomonadaceae</taxon>
        <taxon>Pseudomonas</taxon>
    </lineage>
</organism>
<protein>
    <submittedName>
        <fullName evidence="1">Abc transport system substrate-binding protein</fullName>
    </submittedName>
</protein>
<gene>
    <name evidence="1" type="ORF">CSB93_5004</name>
</gene>
<dbReference type="PANTHER" id="PTHR35271">
    <property type="entry name" value="ABC TRANSPORTER, SUBSTRATE-BINDING LIPOPROTEIN-RELATED"/>
    <property type="match status" value="1"/>
</dbReference>
<evidence type="ECO:0000313" key="1">
    <source>
        <dbReference type="EMBL" id="AVK08121.1"/>
    </source>
</evidence>
<name>A0A2R3J1T2_9PSED</name>
<evidence type="ECO:0000313" key="2">
    <source>
        <dbReference type="Proteomes" id="UP000238390"/>
    </source>
</evidence>
<sequence>MRRLRHPRRLLSILLVLLLCAFTHASEAAQLILVSASQGAALGAFRDALAQRRPQDRVELRTPAALPDGSTFASDTRLLLLGPEALAWRLRQRQAPPTLALLLSRVDGQRLLPAANDRRGHSVEGLCVLWSDPPAARQLRLARLILPGIQRIGVLYGKDSEFLLEELRREARSQGLQLFVASSSGNDDPRPLQFLLGNSDLLLGIDDKQLYNSQSIKSLLLGSYAKNRALLGPTAAFVKAGSLASSYSDQEDWLDTLDELLGQPPRRWPPSLYPGHFKVLGNRQVARSLGIDLASDAELGRRLAEGEEP</sequence>